<evidence type="ECO:0000256" key="8">
    <source>
        <dbReference type="ARBA" id="ARBA00023136"/>
    </source>
</evidence>
<dbReference type="Proteomes" id="UP000031572">
    <property type="component" value="Unassembled WGS sequence"/>
</dbReference>
<evidence type="ECO:0000256" key="4">
    <source>
        <dbReference type="ARBA" id="ARBA00022452"/>
    </source>
</evidence>
<comment type="subcellular location">
    <subcellularLocation>
        <location evidence="1 11">Cell outer membrane</location>
        <topology evidence="1 11">Multi-pass membrane protein</topology>
    </subcellularLocation>
</comment>
<feature type="domain" description="TonB-dependent receptor-like beta-barrel" evidence="14">
    <location>
        <begin position="282"/>
        <end position="634"/>
    </location>
</feature>
<dbReference type="AlphaFoldDB" id="A0A0C1YSR5"/>
<evidence type="ECO:0000256" key="1">
    <source>
        <dbReference type="ARBA" id="ARBA00004571"/>
    </source>
</evidence>
<evidence type="ECO:0008006" key="18">
    <source>
        <dbReference type="Google" id="ProtNLM"/>
    </source>
</evidence>
<evidence type="ECO:0000256" key="2">
    <source>
        <dbReference type="ARBA" id="ARBA00009810"/>
    </source>
</evidence>
<dbReference type="InterPro" id="IPR012910">
    <property type="entry name" value="Plug_dom"/>
</dbReference>
<comment type="similarity">
    <text evidence="2 11 12">Belongs to the TonB-dependent receptor family.</text>
</comment>
<dbReference type="GO" id="GO:0044718">
    <property type="term" value="P:siderophore transmembrane transport"/>
    <property type="evidence" value="ECO:0007669"/>
    <property type="project" value="TreeGrafter"/>
</dbReference>
<organism evidence="16 17">
    <name type="scientific">Noviherbaspirillum autotrophicum</name>
    <dbReference type="NCBI Taxonomy" id="709839"/>
    <lineage>
        <taxon>Bacteria</taxon>
        <taxon>Pseudomonadati</taxon>
        <taxon>Pseudomonadota</taxon>
        <taxon>Betaproteobacteria</taxon>
        <taxon>Burkholderiales</taxon>
        <taxon>Oxalobacteraceae</taxon>
        <taxon>Noviherbaspirillum</taxon>
    </lineage>
</organism>
<feature type="signal peptide" evidence="13">
    <location>
        <begin position="1"/>
        <end position="29"/>
    </location>
</feature>
<evidence type="ECO:0000313" key="17">
    <source>
        <dbReference type="Proteomes" id="UP000031572"/>
    </source>
</evidence>
<comment type="caution">
    <text evidence="16">The sequence shown here is derived from an EMBL/GenBank/DDBJ whole genome shotgun (WGS) entry which is preliminary data.</text>
</comment>
<sequence length="667" mass="73574">MCCAKRIKRDVARCCALALGLYMCSPAGAAVDDHDLASLPMEQLLTLEVYSASKFVQKVSDAPSAVSVVTASDIRVFGWRTLADILRSMRGLYLNNDRNYSYLGARGFLRPGDYNTRFLLLVDGYRANDVVYDQAAIGTEFTLDVDLIERVEFVPGPGSSIYGSNAFFGVINVITKSGRNMSGARGAVEAGSYGARKARASYGWHDDDREFLLSASSYRADGQDLYFPEFDTPAQNNGVARRLDFDRVQSVFAKGSVGAIRITASHGERSKGIPTASFSQVFNDPRSHTVDTQSAVDANYAGALSEQAELSSRVYWGSSSYQGDYIYDYPPLTVNRDGARARWWGGEAKLVSTHFARHKLVAGAEYQRDYRRDQYNFNVEPYALNLDDRRSGIRAGVYLEDEIILRDDLLLNAGLRYDHHSTAGGAYNPRLALMYKLAPSTTVKTVYGTAYRAPNAYELYYQVQGEGGQKANPALKAENIRTRELIVEHYLNADTRITASAFHNSVSDLISQTIDPADNLAVFRNVDQATARGLELELEKAWGGGAKLRTSYSWQQAQDDSTGATLVNSPRHLAKFNLAAPLPSTAWWAGAEAQYVGRRLTRQGSAGGYWLANLTLSSLRLARGMEVSVSVYNLFDRGYADPGSVEHAQDAIRQDGRSFRLKLCAAF</sequence>
<dbReference type="GO" id="GO:0015344">
    <property type="term" value="F:siderophore uptake transmembrane transporter activity"/>
    <property type="evidence" value="ECO:0007669"/>
    <property type="project" value="TreeGrafter"/>
</dbReference>
<reference evidence="16 17" key="1">
    <citation type="submission" date="2014-12" db="EMBL/GenBank/DDBJ databases">
        <title>Denitrispirillum autotrophicum gen. nov., sp. nov., Denitrifying, Facultatively Autotrophic Bacteria Isolated from Rice Paddy Soil.</title>
        <authorList>
            <person name="Ishii S."/>
            <person name="Ashida N."/>
            <person name="Ohno H."/>
            <person name="Otsuka S."/>
            <person name="Yokota A."/>
            <person name="Senoo K."/>
        </authorList>
    </citation>
    <scope>NUCLEOTIDE SEQUENCE [LARGE SCALE GENOMIC DNA]</scope>
    <source>
        <strain evidence="16 17">TSA66</strain>
    </source>
</reference>
<dbReference type="InterPro" id="IPR000531">
    <property type="entry name" value="Beta-barrel_TonB"/>
</dbReference>
<evidence type="ECO:0000259" key="14">
    <source>
        <dbReference type="Pfam" id="PF00593"/>
    </source>
</evidence>
<dbReference type="Gene3D" id="2.170.130.10">
    <property type="entry name" value="TonB-dependent receptor, plug domain"/>
    <property type="match status" value="1"/>
</dbReference>
<keyword evidence="17" id="KW-1185">Reference proteome</keyword>
<dbReference type="PROSITE" id="PS52016">
    <property type="entry name" value="TONB_DEPENDENT_REC_3"/>
    <property type="match status" value="1"/>
</dbReference>
<dbReference type="PANTHER" id="PTHR30069">
    <property type="entry name" value="TONB-DEPENDENT OUTER MEMBRANE RECEPTOR"/>
    <property type="match status" value="1"/>
</dbReference>
<keyword evidence="9" id="KW-0675">Receptor</keyword>
<evidence type="ECO:0000256" key="7">
    <source>
        <dbReference type="ARBA" id="ARBA00023077"/>
    </source>
</evidence>
<dbReference type="STRING" id="709839.TSA66_14830"/>
<dbReference type="InterPro" id="IPR037066">
    <property type="entry name" value="Plug_dom_sf"/>
</dbReference>
<evidence type="ECO:0000313" key="16">
    <source>
        <dbReference type="EMBL" id="KIF83757.1"/>
    </source>
</evidence>
<keyword evidence="7 12" id="KW-0798">TonB box</keyword>
<protein>
    <recommendedName>
        <fullName evidence="18">TonB-dependent receptor</fullName>
    </recommendedName>
</protein>
<keyword evidence="3 11" id="KW-0813">Transport</keyword>
<evidence type="ECO:0000256" key="12">
    <source>
        <dbReference type="RuleBase" id="RU003357"/>
    </source>
</evidence>
<dbReference type="GO" id="GO:0009279">
    <property type="term" value="C:cell outer membrane"/>
    <property type="evidence" value="ECO:0007669"/>
    <property type="project" value="UniProtKB-SubCell"/>
</dbReference>
<name>A0A0C1YSR5_9BURK</name>
<dbReference type="CDD" id="cd01347">
    <property type="entry name" value="ligand_gated_channel"/>
    <property type="match status" value="1"/>
</dbReference>
<evidence type="ECO:0000256" key="13">
    <source>
        <dbReference type="SAM" id="SignalP"/>
    </source>
</evidence>
<dbReference type="EMBL" id="JWJG01000028">
    <property type="protein sequence ID" value="KIF83757.1"/>
    <property type="molecule type" value="Genomic_DNA"/>
</dbReference>
<keyword evidence="8 11" id="KW-0472">Membrane</keyword>
<feature type="chain" id="PRO_5002143363" description="TonB-dependent receptor" evidence="13">
    <location>
        <begin position="30"/>
        <end position="667"/>
    </location>
</feature>
<keyword evidence="6 13" id="KW-0732">Signal</keyword>
<dbReference type="Pfam" id="PF00593">
    <property type="entry name" value="TonB_dep_Rec_b-barrel"/>
    <property type="match status" value="1"/>
</dbReference>
<evidence type="ECO:0000256" key="3">
    <source>
        <dbReference type="ARBA" id="ARBA00022448"/>
    </source>
</evidence>
<evidence type="ECO:0000256" key="11">
    <source>
        <dbReference type="PROSITE-ProRule" id="PRU01360"/>
    </source>
</evidence>
<gene>
    <name evidence="16" type="ORF">TSA66_14830</name>
</gene>
<evidence type="ECO:0000256" key="6">
    <source>
        <dbReference type="ARBA" id="ARBA00022729"/>
    </source>
</evidence>
<proteinExistence type="inferred from homology"/>
<dbReference type="Pfam" id="PF07715">
    <property type="entry name" value="Plug"/>
    <property type="match status" value="1"/>
</dbReference>
<feature type="domain" description="TonB-dependent receptor plug" evidence="15">
    <location>
        <begin position="59"/>
        <end position="170"/>
    </location>
</feature>
<dbReference type="InterPro" id="IPR039426">
    <property type="entry name" value="TonB-dep_rcpt-like"/>
</dbReference>
<accession>A0A0C1YSR5</accession>
<keyword evidence="5 11" id="KW-0812">Transmembrane</keyword>
<dbReference type="Gene3D" id="2.40.170.20">
    <property type="entry name" value="TonB-dependent receptor, beta-barrel domain"/>
    <property type="match status" value="1"/>
</dbReference>
<dbReference type="InterPro" id="IPR036942">
    <property type="entry name" value="Beta-barrel_TonB_sf"/>
</dbReference>
<evidence type="ECO:0000256" key="9">
    <source>
        <dbReference type="ARBA" id="ARBA00023170"/>
    </source>
</evidence>
<dbReference type="SUPFAM" id="SSF56935">
    <property type="entry name" value="Porins"/>
    <property type="match status" value="1"/>
</dbReference>
<evidence type="ECO:0000256" key="10">
    <source>
        <dbReference type="ARBA" id="ARBA00023237"/>
    </source>
</evidence>
<evidence type="ECO:0000259" key="15">
    <source>
        <dbReference type="Pfam" id="PF07715"/>
    </source>
</evidence>
<dbReference type="PANTHER" id="PTHR30069:SF29">
    <property type="entry name" value="HEMOGLOBIN AND HEMOGLOBIN-HAPTOGLOBIN-BINDING PROTEIN 1-RELATED"/>
    <property type="match status" value="1"/>
</dbReference>
<keyword evidence="4 11" id="KW-1134">Transmembrane beta strand</keyword>
<keyword evidence="10 11" id="KW-0998">Cell outer membrane</keyword>
<evidence type="ECO:0000256" key="5">
    <source>
        <dbReference type="ARBA" id="ARBA00022692"/>
    </source>
</evidence>